<evidence type="ECO:0000313" key="3">
    <source>
        <dbReference type="Proteomes" id="UP000053477"/>
    </source>
</evidence>
<proteinExistence type="predicted"/>
<evidence type="ECO:0000313" key="2">
    <source>
        <dbReference type="EMBL" id="KLO19656.1"/>
    </source>
</evidence>
<accession>A0A0H2SRF3</accession>
<sequence length="220" mass="24760">MSSSASLYSFGGGLESQVTLVDTSAYGTPHAVVSFIRDDMKNTKILSETDEVLYSVSTDILTNAYTTVHRGDVTSGTQGGSEPIKVAEIKRKDLREDRIKFEGSSSSVKLSKWLHGSNGRCPVSLDWQDRSYTWKSNSARQIALYDSADERTPIAWFQTSRKQTLEGTPTLFRALLALQQEGQEILDAVVVSLLIVEYKLRWKEMKFRNADGRNTFQHYF</sequence>
<reference evidence="2 3" key="1">
    <citation type="submission" date="2015-04" db="EMBL/GenBank/DDBJ databases">
        <title>Complete genome sequence of Schizopora paradoxa KUC8140, a cosmopolitan wood degrader in East Asia.</title>
        <authorList>
            <consortium name="DOE Joint Genome Institute"/>
            <person name="Min B."/>
            <person name="Park H."/>
            <person name="Jang Y."/>
            <person name="Kim J.-J."/>
            <person name="Kim K.H."/>
            <person name="Pangilinan J."/>
            <person name="Lipzen A."/>
            <person name="Riley R."/>
            <person name="Grigoriev I.V."/>
            <person name="Spatafora J.W."/>
            <person name="Choi I.-G."/>
        </authorList>
    </citation>
    <scope>NUCLEOTIDE SEQUENCE [LARGE SCALE GENOMIC DNA]</scope>
    <source>
        <strain evidence="2 3">KUC8140</strain>
    </source>
</reference>
<dbReference type="OrthoDB" id="3256331at2759"/>
<dbReference type="AlphaFoldDB" id="A0A0H2SRF3"/>
<dbReference type="InterPro" id="IPR046528">
    <property type="entry name" value="DUF6593"/>
</dbReference>
<feature type="domain" description="DUF6593" evidence="1">
    <location>
        <begin position="38"/>
        <end position="201"/>
    </location>
</feature>
<organism evidence="2 3">
    <name type="scientific">Schizopora paradoxa</name>
    <dbReference type="NCBI Taxonomy" id="27342"/>
    <lineage>
        <taxon>Eukaryota</taxon>
        <taxon>Fungi</taxon>
        <taxon>Dikarya</taxon>
        <taxon>Basidiomycota</taxon>
        <taxon>Agaricomycotina</taxon>
        <taxon>Agaricomycetes</taxon>
        <taxon>Hymenochaetales</taxon>
        <taxon>Schizoporaceae</taxon>
        <taxon>Schizopora</taxon>
    </lineage>
</organism>
<gene>
    <name evidence="2" type="ORF">SCHPADRAFT_817906</name>
</gene>
<keyword evidence="3" id="KW-1185">Reference proteome</keyword>
<evidence type="ECO:0000259" key="1">
    <source>
        <dbReference type="Pfam" id="PF20236"/>
    </source>
</evidence>
<dbReference type="Proteomes" id="UP000053477">
    <property type="component" value="Unassembled WGS sequence"/>
</dbReference>
<name>A0A0H2SRF3_9AGAM</name>
<dbReference type="Pfam" id="PF20236">
    <property type="entry name" value="DUF6593"/>
    <property type="match status" value="1"/>
</dbReference>
<dbReference type="InParanoid" id="A0A0H2SRF3"/>
<protein>
    <recommendedName>
        <fullName evidence="1">DUF6593 domain-containing protein</fullName>
    </recommendedName>
</protein>
<dbReference type="EMBL" id="KQ085885">
    <property type="protein sequence ID" value="KLO19656.1"/>
    <property type="molecule type" value="Genomic_DNA"/>
</dbReference>